<name>A0A7Y3SS85_9CLOT</name>
<evidence type="ECO:0000313" key="2">
    <source>
        <dbReference type="EMBL" id="NNU74406.1"/>
    </source>
</evidence>
<dbReference type="InterPro" id="IPR016181">
    <property type="entry name" value="Acyl_CoA_acyltransferase"/>
</dbReference>
<dbReference type="PROSITE" id="PS51186">
    <property type="entry name" value="GNAT"/>
    <property type="match status" value="1"/>
</dbReference>
<keyword evidence="2" id="KW-0808">Transferase</keyword>
<dbReference type="SUPFAM" id="SSF55729">
    <property type="entry name" value="Acyl-CoA N-acyltransferases (Nat)"/>
    <property type="match status" value="1"/>
</dbReference>
<evidence type="ECO:0000259" key="1">
    <source>
        <dbReference type="PROSITE" id="PS51186"/>
    </source>
</evidence>
<proteinExistence type="predicted"/>
<dbReference type="Gene3D" id="3.40.630.30">
    <property type="match status" value="1"/>
</dbReference>
<protein>
    <submittedName>
        <fullName evidence="2">GNAT family N-acetyltransferase</fullName>
    </submittedName>
</protein>
<dbReference type="InterPro" id="IPR000182">
    <property type="entry name" value="GNAT_dom"/>
</dbReference>
<dbReference type="EMBL" id="JABEYB010000001">
    <property type="protein sequence ID" value="NNU74406.1"/>
    <property type="molecule type" value="Genomic_DNA"/>
</dbReference>
<reference evidence="2 3" key="1">
    <citation type="submission" date="2020-05" db="EMBL/GenBank/DDBJ databases">
        <title>Complete genome of Clostridium estertheticum subspecies estertheticum, isolated from Vacuum packed lamb meat from New Zealand imported to Switzerland.</title>
        <authorList>
            <person name="Wambui J."/>
            <person name="Stevens M.J.A."/>
            <person name="Stephan R."/>
        </authorList>
    </citation>
    <scope>NUCLEOTIDE SEQUENCE [LARGE SCALE GENOMIC DNA]</scope>
    <source>
        <strain evidence="2 3">CEST001</strain>
    </source>
</reference>
<gene>
    <name evidence="2" type="ORF">HLQ16_00410</name>
</gene>
<dbReference type="Pfam" id="PF00583">
    <property type="entry name" value="Acetyltransf_1"/>
    <property type="match status" value="1"/>
</dbReference>
<comment type="caution">
    <text evidence="2">The sequence shown here is derived from an EMBL/GenBank/DDBJ whole genome shotgun (WGS) entry which is preliminary data.</text>
</comment>
<accession>A0A7Y3SS85</accession>
<dbReference type="RefSeq" id="WP_171295272.1">
    <property type="nucleotide sequence ID" value="NZ_CP087098.1"/>
</dbReference>
<dbReference type="GO" id="GO:0016747">
    <property type="term" value="F:acyltransferase activity, transferring groups other than amino-acyl groups"/>
    <property type="evidence" value="ECO:0007669"/>
    <property type="project" value="InterPro"/>
</dbReference>
<sequence length="142" mass="16353">MEVEIIIRAMEELDLEHVLSLRNIDFNSVVAKNFYKKEVLVNYLKRNSKVSSVACTFEGKIIGFLLCGHDGIRGFIYNITVSNEYEIRRISKMMVTRSLSELKKVGINTGFIFTESSTFDLEEFWDSIGWTVIPDKTSQKNI</sequence>
<organism evidence="2 3">
    <name type="scientific">Clostridium estertheticum</name>
    <dbReference type="NCBI Taxonomy" id="238834"/>
    <lineage>
        <taxon>Bacteria</taxon>
        <taxon>Bacillati</taxon>
        <taxon>Bacillota</taxon>
        <taxon>Clostridia</taxon>
        <taxon>Eubacteriales</taxon>
        <taxon>Clostridiaceae</taxon>
        <taxon>Clostridium</taxon>
    </lineage>
</organism>
<feature type="domain" description="N-acetyltransferase" evidence="1">
    <location>
        <begin position="5"/>
        <end position="142"/>
    </location>
</feature>
<dbReference type="Proteomes" id="UP000531659">
    <property type="component" value="Unassembled WGS sequence"/>
</dbReference>
<dbReference type="AlphaFoldDB" id="A0A7Y3SS85"/>
<evidence type="ECO:0000313" key="3">
    <source>
        <dbReference type="Proteomes" id="UP000531659"/>
    </source>
</evidence>